<sequence length="291" mass="31910">MLQIKNLRYLLNLREKITLADLADNANKKSFQSVAKNKIFKMKKTVLITGATSGIGKATAQIMAKNNYKIILCGRRKDRLSELEKELSAYTEVHSLSFDVRDKNDVLESISSLPEAFSDIDVLINNAGNAHGLDPIQTGDLDDWDAMIDINVKGLLYVSKAVIPKMTAKNSGHIINIGSTAAKEVYPNGNVYCGTKHAVDAITAGMRIDLNPFGIRVGAIHPGMVATEFSEVRFKGDTERASNVYKGFDPLQAEDIADIIHFVVSRPYHVNIADLVVMSTAQASSTIVKRD</sequence>
<dbReference type="FunFam" id="3.40.50.720:FF:000047">
    <property type="entry name" value="NADP-dependent L-serine/L-allo-threonine dehydrogenase"/>
    <property type="match status" value="1"/>
</dbReference>
<dbReference type="InterPro" id="IPR002347">
    <property type="entry name" value="SDR_fam"/>
</dbReference>
<reference evidence="4 5" key="1">
    <citation type="submission" date="2014-09" db="EMBL/GenBank/DDBJ databases">
        <title>Genome sequence of Flavobacterium aquidurense RC62.</title>
        <authorList>
            <person name="Kim J.F."/>
            <person name="Kwak M.-J."/>
        </authorList>
    </citation>
    <scope>NUCLEOTIDE SEQUENCE [LARGE SCALE GENOMIC DNA]</scope>
    <source>
        <strain evidence="4 5">RC62</strain>
    </source>
</reference>
<dbReference type="Proteomes" id="UP000050443">
    <property type="component" value="Unassembled WGS sequence"/>
</dbReference>
<evidence type="ECO:0000256" key="1">
    <source>
        <dbReference type="ARBA" id="ARBA00006484"/>
    </source>
</evidence>
<evidence type="ECO:0000256" key="2">
    <source>
        <dbReference type="ARBA" id="ARBA00023002"/>
    </source>
</evidence>
<evidence type="ECO:0000256" key="3">
    <source>
        <dbReference type="RuleBase" id="RU000363"/>
    </source>
</evidence>
<dbReference type="EMBL" id="JRLF01000009">
    <property type="protein sequence ID" value="KQB41001.1"/>
    <property type="molecule type" value="Genomic_DNA"/>
</dbReference>
<dbReference type="STRING" id="362413.RC62_4376"/>
<dbReference type="PROSITE" id="PS00061">
    <property type="entry name" value="ADH_SHORT"/>
    <property type="match status" value="1"/>
</dbReference>
<dbReference type="PRINTS" id="PR00080">
    <property type="entry name" value="SDRFAMILY"/>
</dbReference>
<organism evidence="4 5">
    <name type="scientific">Flavobacterium aquidurense</name>
    <dbReference type="NCBI Taxonomy" id="362413"/>
    <lineage>
        <taxon>Bacteria</taxon>
        <taxon>Pseudomonadati</taxon>
        <taxon>Bacteroidota</taxon>
        <taxon>Flavobacteriia</taxon>
        <taxon>Flavobacteriales</taxon>
        <taxon>Flavobacteriaceae</taxon>
        <taxon>Flavobacterium</taxon>
    </lineage>
</organism>
<evidence type="ECO:0000313" key="4">
    <source>
        <dbReference type="EMBL" id="KQB41001.1"/>
    </source>
</evidence>
<dbReference type="InterPro" id="IPR020904">
    <property type="entry name" value="Sc_DH/Rdtase_CS"/>
</dbReference>
<comment type="similarity">
    <text evidence="1 3">Belongs to the short-chain dehydrogenases/reductases (SDR) family.</text>
</comment>
<name>A0A0Q0W307_9FLAO</name>
<dbReference type="PANTHER" id="PTHR42901">
    <property type="entry name" value="ALCOHOL DEHYDROGENASE"/>
    <property type="match status" value="1"/>
</dbReference>
<proteinExistence type="inferred from homology"/>
<dbReference type="AlphaFoldDB" id="A0A0Q0W307"/>
<dbReference type="PATRIC" id="fig|362413.3.peg.4296"/>
<protein>
    <submittedName>
        <fullName evidence="4">Short-chain dehydrogenase/reductase SDR</fullName>
    </submittedName>
</protein>
<dbReference type="SUPFAM" id="SSF51735">
    <property type="entry name" value="NAD(P)-binding Rossmann-fold domains"/>
    <property type="match status" value="1"/>
</dbReference>
<dbReference type="PRINTS" id="PR00081">
    <property type="entry name" value="GDHRDH"/>
</dbReference>
<keyword evidence="2" id="KW-0560">Oxidoreductase</keyword>
<evidence type="ECO:0000313" key="5">
    <source>
        <dbReference type="Proteomes" id="UP000050443"/>
    </source>
</evidence>
<dbReference type="InterPro" id="IPR036291">
    <property type="entry name" value="NAD(P)-bd_dom_sf"/>
</dbReference>
<accession>A0A0Q0W307</accession>
<comment type="caution">
    <text evidence="4">The sequence shown here is derived from an EMBL/GenBank/DDBJ whole genome shotgun (WGS) entry which is preliminary data.</text>
</comment>
<dbReference type="Gene3D" id="3.40.50.720">
    <property type="entry name" value="NAD(P)-binding Rossmann-like Domain"/>
    <property type="match status" value="1"/>
</dbReference>
<gene>
    <name evidence="4" type="ORF">RC62_4376</name>
</gene>
<dbReference type="Pfam" id="PF00106">
    <property type="entry name" value="adh_short"/>
    <property type="match status" value="1"/>
</dbReference>
<dbReference type="GO" id="GO:0016616">
    <property type="term" value="F:oxidoreductase activity, acting on the CH-OH group of donors, NAD or NADP as acceptor"/>
    <property type="evidence" value="ECO:0007669"/>
    <property type="project" value="UniProtKB-ARBA"/>
</dbReference>
<dbReference type="PANTHER" id="PTHR42901:SF1">
    <property type="entry name" value="ALCOHOL DEHYDROGENASE"/>
    <property type="match status" value="1"/>
</dbReference>